<accession>A0A1M6WQI2</accession>
<evidence type="ECO:0000313" key="2">
    <source>
        <dbReference type="Proteomes" id="UP000189935"/>
    </source>
</evidence>
<proteinExistence type="predicted"/>
<sequence length="331" mass="35408">MPATIGRRELIAAVGAAAVAWPLTAPAQQQPMPVIGVVRLAKRGENTRFEDAFRQGLTQAGYVENKNVVIEWRWAEGRHERLPGILAELAGRRVAAIAVPGSTAAALAAKAATQTIPIVFMIGGDPVEFGLVASLAHPGGNITGLAMLEVPVVTKRVDLLHQLIPTAATIALLTNPANPFEQAERREVEAAARSLRLELHVAEAKHQDEIDALFPNLIALGARAIVIGADAYYFSQRWQIAALAARYAIPSIAAWREYPEAGGLISYGTNPVDLIRLTGIYVGRILKGEKPADMPVQQATKFELVINLKTAKALGLTIPDKLLALADEVIG</sequence>
<dbReference type="EMBL" id="LT670844">
    <property type="protein sequence ID" value="SHK95978.1"/>
    <property type="molecule type" value="Genomic_DNA"/>
</dbReference>
<dbReference type="InterPro" id="IPR007487">
    <property type="entry name" value="ABC_transpt-TYRBP-like"/>
</dbReference>
<dbReference type="AlphaFoldDB" id="A0A1M6WQI2"/>
<dbReference type="CDD" id="cd06325">
    <property type="entry name" value="PBP1_ABC_unchar_transporter"/>
    <property type="match status" value="1"/>
</dbReference>
<dbReference type="PANTHER" id="PTHR35271:SF1">
    <property type="entry name" value="ABC TRANSPORTER, SUBSTRATE-BINDING LIPOPROTEIN"/>
    <property type="match status" value="1"/>
</dbReference>
<dbReference type="RefSeq" id="WP_079541785.1">
    <property type="nucleotide sequence ID" value="NZ_LT670844.1"/>
</dbReference>
<dbReference type="PANTHER" id="PTHR35271">
    <property type="entry name" value="ABC TRANSPORTER, SUBSTRATE-BINDING LIPOPROTEIN-RELATED"/>
    <property type="match status" value="1"/>
</dbReference>
<reference evidence="1 2" key="1">
    <citation type="submission" date="2016-11" db="EMBL/GenBank/DDBJ databases">
        <authorList>
            <person name="Jaros S."/>
            <person name="Januszkiewicz K."/>
            <person name="Wedrychowicz H."/>
        </authorList>
    </citation>
    <scope>NUCLEOTIDE SEQUENCE [LARGE SCALE GENOMIC DNA]</scope>
    <source>
        <strain evidence="1 2">GAS499</strain>
    </source>
</reference>
<organism evidence="1 2">
    <name type="scientific">Bradyrhizobium lablabi</name>
    <dbReference type="NCBI Taxonomy" id="722472"/>
    <lineage>
        <taxon>Bacteria</taxon>
        <taxon>Pseudomonadati</taxon>
        <taxon>Pseudomonadota</taxon>
        <taxon>Alphaproteobacteria</taxon>
        <taxon>Hyphomicrobiales</taxon>
        <taxon>Nitrobacteraceae</taxon>
        <taxon>Bradyrhizobium</taxon>
    </lineage>
</organism>
<gene>
    <name evidence="1" type="ORF">SAMN05444159_4634</name>
</gene>
<protein>
    <submittedName>
        <fullName evidence="1">Putative ABC transport system substrate-binding protein</fullName>
    </submittedName>
</protein>
<name>A0A1M6WQI2_9BRAD</name>
<evidence type="ECO:0000313" key="1">
    <source>
        <dbReference type="EMBL" id="SHK95978.1"/>
    </source>
</evidence>
<dbReference type="Pfam" id="PF04392">
    <property type="entry name" value="ABC_sub_bind"/>
    <property type="match status" value="1"/>
</dbReference>
<dbReference type="Proteomes" id="UP000189935">
    <property type="component" value="Chromosome I"/>
</dbReference>
<dbReference type="Gene3D" id="3.40.50.2300">
    <property type="match status" value="2"/>
</dbReference>
<dbReference type="OrthoDB" id="9776955at2"/>